<keyword evidence="2" id="KW-1185">Reference proteome</keyword>
<dbReference type="Proteomes" id="UP000253664">
    <property type="component" value="Unassembled WGS sequence"/>
</dbReference>
<evidence type="ECO:0000313" key="2">
    <source>
        <dbReference type="Proteomes" id="UP000253664"/>
    </source>
</evidence>
<dbReference type="AlphaFoldDB" id="A0A367L0G9"/>
<reference evidence="1 2" key="1">
    <citation type="journal article" date="2015" name="BMC Genomics">
        <title>Insights from the genome of Ophiocordyceps polyrhachis-furcata to pathogenicity and host specificity in insect fungi.</title>
        <authorList>
            <person name="Wichadakul D."/>
            <person name="Kobmoo N."/>
            <person name="Ingsriswang S."/>
            <person name="Tangphatsornruang S."/>
            <person name="Chantasingh D."/>
            <person name="Luangsa-ard J.J."/>
            <person name="Eurwilaichitr L."/>
        </authorList>
    </citation>
    <scope>NUCLEOTIDE SEQUENCE [LARGE SCALE GENOMIC DNA]</scope>
    <source>
        <strain evidence="1 2">BCC 54312</strain>
    </source>
</reference>
<evidence type="ECO:0000313" key="1">
    <source>
        <dbReference type="EMBL" id="RCI07897.1"/>
    </source>
</evidence>
<name>A0A367L0G9_9HYPO</name>
<proteinExistence type="predicted"/>
<protein>
    <submittedName>
        <fullName evidence="1">Uncharacterized protein</fullName>
    </submittedName>
</protein>
<organism evidence="1 2">
    <name type="scientific">Ophiocordyceps polyrhachis-furcata BCC 54312</name>
    <dbReference type="NCBI Taxonomy" id="1330021"/>
    <lineage>
        <taxon>Eukaryota</taxon>
        <taxon>Fungi</taxon>
        <taxon>Dikarya</taxon>
        <taxon>Ascomycota</taxon>
        <taxon>Pezizomycotina</taxon>
        <taxon>Sordariomycetes</taxon>
        <taxon>Hypocreomycetidae</taxon>
        <taxon>Hypocreales</taxon>
        <taxon>Ophiocordycipitaceae</taxon>
        <taxon>Ophiocordyceps</taxon>
    </lineage>
</organism>
<dbReference type="OrthoDB" id="419770at2759"/>
<dbReference type="EMBL" id="LKCN02000023">
    <property type="protein sequence ID" value="RCI07897.1"/>
    <property type="molecule type" value="Genomic_DNA"/>
</dbReference>
<sequence>MRLNFYQVSSPSASVWTDVCWMFILPALPTKTYPATLVSDDHLLFFQEPNLTLFDADSRK</sequence>
<comment type="caution">
    <text evidence="1">The sequence shown here is derived from an EMBL/GenBank/DDBJ whole genome shotgun (WGS) entry which is preliminary data.</text>
</comment>
<accession>A0A367L0G9</accession>
<gene>
    <name evidence="1" type="ORF">L249_5858</name>
</gene>